<comment type="caution">
    <text evidence="1">The sequence shown here is derived from an EMBL/GenBank/DDBJ whole genome shotgun (WGS) entry which is preliminary data.</text>
</comment>
<sequence>MSLMRSYDIDLIQLIDAVAKRPALYDKTHAHYFHVKYKQKLWREASKEVFPHWDSMQPQRKMKRVREIQQRWKNLRTCFTRELAMQRKEQQDRNEGRMVKPRKIYGYFKKMSFLLGKEHTFQVSDNDEHSEVKDDPLDRNFKIEFIDDIESDEKIEDDEELEGDEFGDDETTKVVSEPELFQNQIVDMSRTENIVNARKRFNDYDEDKHFLLSLINTFRKFNDKQKIEAKIEILQTLKKIQFADE</sequence>
<accession>A0ACC0KTT1</accession>
<keyword evidence="2" id="KW-1185">Reference proteome</keyword>
<dbReference type="EMBL" id="CM046123">
    <property type="protein sequence ID" value="KAI8439769.1"/>
    <property type="molecule type" value="Genomic_DNA"/>
</dbReference>
<proteinExistence type="predicted"/>
<evidence type="ECO:0000313" key="2">
    <source>
        <dbReference type="Proteomes" id="UP001064048"/>
    </source>
</evidence>
<evidence type="ECO:0000313" key="1">
    <source>
        <dbReference type="EMBL" id="KAI8439769.1"/>
    </source>
</evidence>
<name>A0ACC0KTT1_CHOFU</name>
<reference evidence="1 2" key="1">
    <citation type="journal article" date="2022" name="Genome Biol. Evol.">
        <title>The Spruce Budworm Genome: Reconstructing the Evolutionary History of Antifreeze Proteins.</title>
        <authorList>
            <person name="Beliveau C."/>
            <person name="Gagne P."/>
            <person name="Picq S."/>
            <person name="Vernygora O."/>
            <person name="Keeling C.I."/>
            <person name="Pinkney K."/>
            <person name="Doucet D."/>
            <person name="Wen F."/>
            <person name="Johnston J.S."/>
            <person name="Maaroufi H."/>
            <person name="Boyle B."/>
            <person name="Laroche J."/>
            <person name="Dewar K."/>
            <person name="Juretic N."/>
            <person name="Blackburn G."/>
            <person name="Nisole A."/>
            <person name="Brunet B."/>
            <person name="Brandao M."/>
            <person name="Lumley L."/>
            <person name="Duan J."/>
            <person name="Quan G."/>
            <person name="Lucarotti C.J."/>
            <person name="Roe A.D."/>
            <person name="Sperling F.A.H."/>
            <person name="Levesque R.C."/>
            <person name="Cusson M."/>
        </authorList>
    </citation>
    <scope>NUCLEOTIDE SEQUENCE [LARGE SCALE GENOMIC DNA]</scope>
    <source>
        <strain evidence="1">Glfc:IPQL:Cfum</strain>
    </source>
</reference>
<dbReference type="Proteomes" id="UP001064048">
    <property type="component" value="Chromosome 23"/>
</dbReference>
<protein>
    <submittedName>
        <fullName evidence="1">Uncharacterized protein</fullName>
    </submittedName>
</protein>
<gene>
    <name evidence="1" type="ORF">MSG28_013456</name>
</gene>
<organism evidence="1 2">
    <name type="scientific">Choristoneura fumiferana</name>
    <name type="common">Spruce budworm moth</name>
    <name type="synonym">Archips fumiferana</name>
    <dbReference type="NCBI Taxonomy" id="7141"/>
    <lineage>
        <taxon>Eukaryota</taxon>
        <taxon>Metazoa</taxon>
        <taxon>Ecdysozoa</taxon>
        <taxon>Arthropoda</taxon>
        <taxon>Hexapoda</taxon>
        <taxon>Insecta</taxon>
        <taxon>Pterygota</taxon>
        <taxon>Neoptera</taxon>
        <taxon>Endopterygota</taxon>
        <taxon>Lepidoptera</taxon>
        <taxon>Glossata</taxon>
        <taxon>Ditrysia</taxon>
        <taxon>Tortricoidea</taxon>
        <taxon>Tortricidae</taxon>
        <taxon>Tortricinae</taxon>
        <taxon>Choristoneura</taxon>
    </lineage>
</organism>